<feature type="compositionally biased region" description="Basic and acidic residues" evidence="4">
    <location>
        <begin position="1158"/>
        <end position="1174"/>
    </location>
</feature>
<dbReference type="InterPro" id="IPR001007">
    <property type="entry name" value="VWF_dom"/>
</dbReference>
<feature type="compositionally biased region" description="Basic and acidic residues" evidence="4">
    <location>
        <begin position="1035"/>
        <end position="1067"/>
    </location>
</feature>
<feature type="compositionally biased region" description="Basic and acidic residues" evidence="4">
    <location>
        <begin position="1076"/>
        <end position="1089"/>
    </location>
</feature>
<comment type="subcellular location">
    <subcellularLocation>
        <location evidence="1">Secreted</location>
    </subcellularLocation>
</comment>
<feature type="compositionally biased region" description="Basic and acidic residues" evidence="4">
    <location>
        <begin position="1411"/>
        <end position="1420"/>
    </location>
</feature>
<feature type="compositionally biased region" description="Acidic residues" evidence="4">
    <location>
        <begin position="154"/>
        <end position="164"/>
    </location>
</feature>
<feature type="compositionally biased region" description="Basic and acidic residues" evidence="4">
    <location>
        <begin position="1370"/>
        <end position="1389"/>
    </location>
</feature>
<feature type="region of interest" description="Disordered" evidence="4">
    <location>
        <begin position="1354"/>
        <end position="1392"/>
    </location>
</feature>
<feature type="compositionally biased region" description="Basic and acidic residues" evidence="4">
    <location>
        <begin position="557"/>
        <end position="576"/>
    </location>
</feature>
<feature type="compositionally biased region" description="Basic and acidic residues" evidence="4">
    <location>
        <begin position="2704"/>
        <end position="2713"/>
    </location>
</feature>
<feature type="compositionally biased region" description="Basic and acidic residues" evidence="4">
    <location>
        <begin position="757"/>
        <end position="778"/>
    </location>
</feature>
<feature type="domain" description="VWFC" evidence="5">
    <location>
        <begin position="2747"/>
        <end position="2805"/>
    </location>
</feature>
<gene>
    <name evidence="6" type="ORF">PYX00_005544</name>
</gene>
<feature type="compositionally biased region" description="Basic and acidic residues" evidence="4">
    <location>
        <begin position="210"/>
        <end position="222"/>
    </location>
</feature>
<feature type="compositionally biased region" description="Polar residues" evidence="4">
    <location>
        <begin position="1275"/>
        <end position="1287"/>
    </location>
</feature>
<feature type="compositionally biased region" description="Basic and acidic residues" evidence="4">
    <location>
        <begin position="298"/>
        <end position="314"/>
    </location>
</feature>
<evidence type="ECO:0000259" key="5">
    <source>
        <dbReference type="SMART" id="SM00214"/>
    </source>
</evidence>
<feature type="compositionally biased region" description="Basic and acidic residues" evidence="4">
    <location>
        <begin position="62"/>
        <end position="82"/>
    </location>
</feature>
<dbReference type="GO" id="GO:0005576">
    <property type="term" value="C:extracellular region"/>
    <property type="evidence" value="ECO:0007669"/>
    <property type="project" value="UniProtKB-SubCell"/>
</dbReference>
<sequence>MRRSQLFRKSLPWNIQKSQEPTLINLAALRDTLADRKVTISVSSAKSGRPHKRPQKPVVQDADEHGADRPTLHEGTESDHGVTESPEGDSTVPGKRPGTHEEDGYSTERPGVHPGQKPESDGHPESPAGSEGKPGVETHYDESEPHKKPTPTEAENEVSEDVQPTEEPAIFGEHGHGGRPQKRPVSKPGEAGEGHGPEELPEGSTTRPGVHYDEDGKPKPETDGEVPAGLTEPTLYDEHGRPQKRPGVMVDESQSATGRPEDDTYGKPEHTERPDQHTRPEENEISTSDRVPAAGKPGEQEKKPDADHAGHPESDSVAPGGVSQYLPPKAPEDGSDDQHPGVKPSVATSPDDEDDESLLVTTDESEEEEHPDVHHDKKPEGVTGHEDDMPQVHDGMTHSPKPEDLVTSGVEAGKPAVPVPEPTPGLGYPTQDSTTSGYDAHEVSGVPVTGMPHVTTGHDGKPAVDDSTSDHTPEGVTRVPGMNIVFDEDGKPHLVPVSGTTSSHDEVTSPGYHDVTGKPEDGAPEGVTKTPGIVYDADGKPHVVPDTKPHPMVPGSSDEHKPTEGTHIVFDKDGKPHVVSGSTPGDRQPTEDGKKPEDEAHTPIMVDGMPDSSTLSPFDEVLNNLANVLRPSQSTTAEPTGTTEAHAEVPGEGSCYMDGVVYENNADVPPLSPCHTKCSCINSIIHCLSLKCPTPPEDVSQCTATHDENSCCPTYICGNDVYTTVPVEGEPTTTPASIHDGADLITPIKPVRGSSTHKPETDDKHHGEKPSEHIRPEDSMGSTPSTTDDAQKPQTVHAGPEDAVTGEPSGMHEPTEDGQHPTLGVHLGHPDHRPIESDKPAHVAPPRPSGYFPVSSDDQHPSTSLPSYFGTRKPILSVDQKPGTDDLVHGTDEPEKEHDSTHKPMDEVIQPTGAKPESDDHHKPEDELVVPTTYRPAYQGTRKPVTGGSTPDHKEPETGDDSTQSPTETKKPSEMAEPDEAEESDKPTRPGADTMKPQEPEDVQKRPDGSIVHGTPEEPQQPTSHDQQHGMGTERPQETPEEEHGMQTPHEHTDKPGYMKPEVESEGRPTTTRPATDSEKPAEEQDLHRPGSTMVDQPEGETDEKKPEDHVGGVKHPEQEESSTEKFHPKPEDTSAAGEEPGYQSTSKPEEGVMPEGIQKKPQEGSEAVEDGHPSTEPSESDEQTPHGVHPTSMAGESAPTQDGSRPVTQGTTPHGEETDEHARPQTGADETTMDKESATSGRPQKPGDHPQVGEEQPSHSTPETVSVHGKPEDSPTTYRPEGTTSGMHGITSPKPQTEEAVPIEALLHPTRMPGTYETQRPEMEPVNEFDEDVYHKPDTADEIMATIFPDFIRPITKRPTRPGSQGEKLPTKPEDSHKPEEGMGKPDQELTTQLPIDLSEIFTLRPFSTHKPDQHRPDFGDFQPGTMIFQKPEGTMPHGQVPVTTPHGVFAPDSTTETPGQVPEKVKPEDVDHIQYVPVKGDEVPEVPEGATLGEPVTKPDGQKYWPLIFLKKTTTTPKPFRPVPQQVFNGTHFIQYVPYGTGEEPEVPEGATLGQPQKGPDGEVYWPIIDTKPVTSMPEFGGTTPDPYQAGQVYNGTHFIQFVPYKEGEQPEVPEEATLGEPETAADGQKYWPIISTKPIPEEETTTTTPVSQPEQIFNGTHFIQYVPFNNGEEPEIPEDAVLGQPQKGPDGQIYWPVINSKPITETSTQKPVQPAQIFNGTNFIQYVPFKDGEAPEVPEGATLGQPQRTPDGQIYWPIIYMKPQPVTPPTGQGQVYNGTNFIQYVPYKEGEKPEVPEEATLGEPQKAPDGQMFWPIIYMKPVSKPVTEAPSQAQIFNGTHFIQYVPFTEGFEPELPEGATLGKPEKRPDGQLYWPVIYEKLPSTPKPDQVQRYPGQAFNGTHFIQYVPYRPSQTPQVPEGVVLGQPEKGPDGNLYWVIVSDKPLPNLQPTTPVEPQVFNGTHYIQYVPYKEGEKPIIPEGAVLGKPESGPAGQRYWPIIYMKPLPGVPITHQRPETSAFDPNVAQVFNGTHYIQYLPYTPGQKPVVPEGATLGHPTRGPNNQMYWPIIYLRPAPGMPVGTQHKPIADDELFPTDGQVFNGTHYIQYVPYRPNQKPVVPQDATLGHPTRGPNDQLYWPIIYLRPLPGVPITYQRPSGFDPSKAQVFNGTHYIQYVPYVPGQRPVVPEEATLGHLTKGPNNQMYWPIIYLKPAPGIPIATEQEDLPDPTKGQTFNGTHYIQYVPYVPGQRPQVPEGATLGHPTRGPNAQMYWPIIYLRPVPGVPIVQQTFPAAHDSSKPEQVYNGTHFILYVPYNPTQMPEVPEGATLGHPQKGPGGQLYWVIISDKPIPPQGFNGTHFVQYVTPVTPEQDKPEETEHKPIQVFNGTHYIQYVPYKPGQKPVVPEGATLGQPTKGPEGQMYWPIIYMKPRPAAPGSTFLVPGHDRPIPQNGQVFNGTHFIRYVPYKPTKRPQVPEGAVLIEPQKGPDGQLYWMIVSRKPLPAVEEEPFPPSTGQIFNGTHYIQYVPYNASQMPKVPEGAVLGHPQPGPEGQLYWVIISDKPLPAQPGTQYVQYVTPASPESSPEDQVPGPMFNGTHYIHYVPYKPGQVPKVQDGGVLGELQKGPGGMYWPIIYRRPPQEPVRANATSTADDHPFWSYGQYGSGNATVPEDGLWSQKPQNDSDSNKGGAKLPTSQYGGAKPGHKQPEKPRPPEDVSYETIDEDHLIEYPSGSDYDETQEQPYGPGTCRYAGKVYVSAQQIPRDDPCDFCFCFRSDIICLQQSCPPPIPGCHEEPIQGFCCPRYECHVRMATLLNVTSTTTTTTTTLPPHFLSHVYKGAAGRTGCFVQGKAYRVGQAIPSASGPCMDCICGGDGKMKCEPKVCTPEPMVRQMMVSEKPTTASHR</sequence>
<feature type="compositionally biased region" description="Basic and acidic residues" evidence="4">
    <location>
        <begin position="330"/>
        <end position="340"/>
    </location>
</feature>
<name>A0AAW2HT44_9NEOP</name>
<keyword evidence="3" id="KW-0732">Signal</keyword>
<feature type="region of interest" description="Disordered" evidence="4">
    <location>
        <begin position="40"/>
        <end position="438"/>
    </location>
</feature>
<feature type="compositionally biased region" description="Basic and acidic residues" evidence="4">
    <location>
        <begin position="259"/>
        <end position="282"/>
    </location>
</feature>
<dbReference type="SUPFAM" id="SSF57603">
    <property type="entry name" value="FnI-like domain"/>
    <property type="match status" value="3"/>
</dbReference>
<feature type="compositionally biased region" description="Basic and acidic residues" evidence="4">
    <location>
        <begin position="537"/>
        <end position="549"/>
    </location>
</feature>
<dbReference type="EMBL" id="JARGDH010000003">
    <property type="protein sequence ID" value="KAL0272667.1"/>
    <property type="molecule type" value="Genomic_DNA"/>
</dbReference>
<feature type="compositionally biased region" description="Basic and acidic residues" evidence="4">
    <location>
        <begin position="828"/>
        <end position="841"/>
    </location>
</feature>
<feature type="compositionally biased region" description="Basic and acidic residues" evidence="4">
    <location>
        <begin position="882"/>
        <end position="906"/>
    </location>
</feature>
<feature type="compositionally biased region" description="Polar residues" evidence="4">
    <location>
        <begin position="780"/>
        <end position="794"/>
    </location>
</feature>
<comment type="caution">
    <text evidence="6">The sequence shown here is derived from an EMBL/GenBank/DDBJ whole genome shotgun (WGS) entry which is preliminary data.</text>
</comment>
<protein>
    <recommendedName>
        <fullName evidence="5">VWFC domain-containing protein</fullName>
    </recommendedName>
</protein>
<accession>A0AAW2HT44</accession>
<feature type="compositionally biased region" description="Polar residues" evidence="4">
    <location>
        <begin position="1199"/>
        <end position="1213"/>
    </location>
</feature>
<feature type="region of interest" description="Disordered" evidence="4">
    <location>
        <begin position="499"/>
        <end position="601"/>
    </location>
</feature>
<dbReference type="SMART" id="SM00214">
    <property type="entry name" value="VWC"/>
    <property type="match status" value="2"/>
</dbReference>
<feature type="compositionally biased region" description="Basic and acidic residues" evidence="4">
    <location>
        <begin position="916"/>
        <end position="926"/>
    </location>
</feature>
<feature type="region of interest" description="Disordered" evidence="4">
    <location>
        <begin position="728"/>
        <end position="1305"/>
    </location>
</feature>
<evidence type="ECO:0000256" key="4">
    <source>
        <dbReference type="SAM" id="MobiDB-lite"/>
    </source>
</evidence>
<feature type="compositionally biased region" description="Basic and acidic residues" evidence="4">
    <location>
        <begin position="1103"/>
        <end position="1133"/>
    </location>
</feature>
<feature type="compositionally biased region" description="Basic and acidic residues" evidence="4">
    <location>
        <begin position="371"/>
        <end position="391"/>
    </location>
</feature>
<feature type="compositionally biased region" description="Basic and acidic residues" evidence="4">
    <location>
        <begin position="134"/>
        <end position="147"/>
    </location>
</feature>
<feature type="region of interest" description="Disordered" evidence="4">
    <location>
        <begin position="1409"/>
        <end position="1467"/>
    </location>
</feature>
<dbReference type="EMBL" id="JARGDH010000003">
    <property type="protein sequence ID" value="KAL0272666.1"/>
    <property type="molecule type" value="Genomic_DNA"/>
</dbReference>
<feature type="domain" description="VWFC" evidence="5">
    <location>
        <begin position="655"/>
        <end position="717"/>
    </location>
</feature>
<feature type="compositionally biased region" description="Basic and acidic residues" evidence="4">
    <location>
        <begin position="996"/>
        <end position="1008"/>
    </location>
</feature>
<dbReference type="PANTHER" id="PTHR46698:SF3">
    <property type="entry name" value="TENECTIN ISOFORM 1-RELATED"/>
    <property type="match status" value="1"/>
</dbReference>
<dbReference type="PANTHER" id="PTHR46698">
    <property type="entry name" value="CROSSVEINLESS 2"/>
    <property type="match status" value="1"/>
</dbReference>
<feature type="compositionally biased region" description="Basic and acidic residues" evidence="4">
    <location>
        <begin position="1215"/>
        <end position="1224"/>
    </location>
</feature>
<dbReference type="InterPro" id="IPR052424">
    <property type="entry name" value="Kielin_Chordin-BMP_Reg"/>
</dbReference>
<evidence type="ECO:0000313" key="6">
    <source>
        <dbReference type="EMBL" id="KAL0272666.1"/>
    </source>
</evidence>
<feature type="compositionally biased region" description="Acidic residues" evidence="4">
    <location>
        <begin position="350"/>
        <end position="370"/>
    </location>
</feature>
<feature type="compositionally biased region" description="Basic and acidic residues" evidence="4">
    <location>
        <begin position="588"/>
        <end position="601"/>
    </location>
</feature>
<proteinExistence type="predicted"/>
<reference evidence="6" key="1">
    <citation type="journal article" date="2024" name="Gigascience">
        <title>Chromosome-level genome of the poultry shaft louse Menopon gallinae provides insight into the host-switching and adaptive evolution of parasitic lice.</title>
        <authorList>
            <person name="Xu Y."/>
            <person name="Ma L."/>
            <person name="Liu S."/>
            <person name="Liang Y."/>
            <person name="Liu Q."/>
            <person name="He Z."/>
            <person name="Tian L."/>
            <person name="Duan Y."/>
            <person name="Cai W."/>
            <person name="Li H."/>
            <person name="Song F."/>
        </authorList>
    </citation>
    <scope>NUCLEOTIDE SEQUENCE</scope>
    <source>
        <strain evidence="6">Cailab_2023a</strain>
    </source>
</reference>
<evidence type="ECO:0000256" key="2">
    <source>
        <dbReference type="ARBA" id="ARBA00022525"/>
    </source>
</evidence>
<keyword evidence="2" id="KW-0964">Secreted</keyword>
<evidence type="ECO:0000256" key="1">
    <source>
        <dbReference type="ARBA" id="ARBA00004613"/>
    </source>
</evidence>
<organism evidence="6">
    <name type="scientific">Menopon gallinae</name>
    <name type="common">poultry shaft louse</name>
    <dbReference type="NCBI Taxonomy" id="328185"/>
    <lineage>
        <taxon>Eukaryota</taxon>
        <taxon>Metazoa</taxon>
        <taxon>Ecdysozoa</taxon>
        <taxon>Arthropoda</taxon>
        <taxon>Hexapoda</taxon>
        <taxon>Insecta</taxon>
        <taxon>Pterygota</taxon>
        <taxon>Neoptera</taxon>
        <taxon>Paraneoptera</taxon>
        <taxon>Psocodea</taxon>
        <taxon>Troctomorpha</taxon>
        <taxon>Phthiraptera</taxon>
        <taxon>Amblycera</taxon>
        <taxon>Menoponidae</taxon>
        <taxon>Menopon</taxon>
    </lineage>
</organism>
<feature type="region of interest" description="Disordered" evidence="4">
    <location>
        <begin position="2641"/>
        <end position="2715"/>
    </location>
</feature>
<evidence type="ECO:0000256" key="3">
    <source>
        <dbReference type="ARBA" id="ARBA00022729"/>
    </source>
</evidence>